<dbReference type="HOGENOM" id="CLU_306470_0_0_0"/>
<dbReference type="eggNOG" id="COG0437">
    <property type="taxonomic scope" value="Bacteria"/>
</dbReference>
<feature type="binding site" evidence="4 5">
    <location>
        <position position="832"/>
    </location>
    <ligand>
        <name>[4Fe-4S] cluster</name>
        <dbReference type="ChEBI" id="CHEBI:49883"/>
        <label>3</label>
    </ligand>
</feature>
<keyword evidence="4 5" id="KW-0411">Iron-sulfur</keyword>
<dbReference type="SUPFAM" id="SSF50692">
    <property type="entry name" value="ADC-like"/>
    <property type="match status" value="1"/>
</dbReference>
<dbReference type="OrthoDB" id="9779457at2"/>
<feature type="binding site" evidence="4">
    <location>
        <position position="862"/>
    </location>
    <ligand>
        <name>[3Fe-4S] cluster</name>
        <dbReference type="ChEBI" id="CHEBI:21137"/>
        <label>2</label>
    </ligand>
</feature>
<dbReference type="PANTHER" id="PTHR42783">
    <property type="entry name" value="GLUTAMATE SYNTHASE [NADPH] SMALL CHAIN"/>
    <property type="match status" value="1"/>
</dbReference>
<dbReference type="SUPFAM" id="SSF54862">
    <property type="entry name" value="4Fe-4S ferredoxins"/>
    <property type="match status" value="1"/>
</dbReference>
<feature type="binding site" evidence="5">
    <location>
        <position position="836"/>
    </location>
    <ligand>
        <name>[3Fe-4S] cluster</name>
        <dbReference type="ChEBI" id="CHEBI:21137"/>
        <label>1</label>
    </ligand>
</feature>
<dbReference type="InterPro" id="IPR030948">
    <property type="entry name" value="TAT_var_transloc_signal_dom"/>
</dbReference>
<dbReference type="Gene3D" id="3.30.70.20">
    <property type="match status" value="2"/>
</dbReference>
<reference evidence="4 5" key="2">
    <citation type="journal article" date="2020" name="Sci. Adv.">
        <title>Cryo-EM structures of the air-oxidized and dithionite-reduced photosynthetic alternative complex III from &lt;i&gt;Roseiflexus castenholzii&lt;/i&gt;.</title>
        <authorList>
            <person name="Shi Y."/>
            <person name="Xin Y."/>
            <person name="Wang C."/>
            <person name="Blankenship R.E."/>
            <person name="Sun F."/>
            <person name="Xu X."/>
        </authorList>
    </citation>
    <scope>STRUCTURE BY ELECTRON MICROSCOPY (3.20 ANGSTROMS) OF 78-1010 IN COMPLEX WITH [3FE-4S] CLUSTER; [4FE-4S] CLUSTER AND HEME C</scope>
</reference>
<proteinExistence type="evidence at protein level"/>
<feature type="binding site" evidence="4 5">
    <location>
        <position position="772"/>
    </location>
    <ligand>
        <name>[4Fe-4S] cluster</name>
        <dbReference type="ChEBI" id="CHEBI:49883"/>
        <label>1</label>
    </ligand>
</feature>
<feature type="binding site" evidence="4 5">
    <location>
        <position position="824"/>
    </location>
    <ligand>
        <name>[4Fe-4S] cluster</name>
        <dbReference type="ChEBI" id="CHEBI:49883"/>
        <label>3</label>
    </ligand>
</feature>
<feature type="binding site" evidence="4 5">
    <location>
        <position position="948"/>
    </location>
    <ligand>
        <name>[4Fe-4S] cluster</name>
        <dbReference type="ChEBI" id="CHEBI:49883"/>
        <label>2</label>
    </ligand>
</feature>
<feature type="binding site" evidence="4">
    <location>
        <position position="933"/>
    </location>
    <ligand>
        <name>heme c</name>
        <dbReference type="ChEBI" id="CHEBI:61717"/>
        <label>1</label>
    </ligand>
</feature>
<keyword evidence="4 5" id="KW-0003">3Fe-4S</keyword>
<feature type="domain" description="4Fe-4S ferredoxin-type" evidence="1">
    <location>
        <begin position="760"/>
        <end position="790"/>
    </location>
</feature>
<dbReference type="SUPFAM" id="SSF53706">
    <property type="entry name" value="Formate dehydrogenase/DMSO reductase, domains 1-3"/>
    <property type="match status" value="1"/>
</dbReference>
<feature type="binding site" evidence="5">
    <location>
        <position position="862"/>
    </location>
    <ligand>
        <name>[3Fe-4S] cluster</name>
        <dbReference type="ChEBI" id="CHEBI:21137"/>
        <label>1</label>
    </ligand>
</feature>
<dbReference type="Gene3D" id="2.20.25.90">
    <property type="entry name" value="ADC-like domains"/>
    <property type="match status" value="1"/>
</dbReference>
<dbReference type="InterPro" id="IPR006657">
    <property type="entry name" value="MoPterin_dinucl-bd_dom"/>
</dbReference>
<evidence type="ECO:0000313" key="3">
    <source>
        <dbReference type="Proteomes" id="UP000000263"/>
    </source>
</evidence>
<feature type="binding site" evidence="4">
    <location>
        <position position="836"/>
    </location>
    <ligand>
        <name>[3Fe-4S] cluster</name>
        <dbReference type="ChEBI" id="CHEBI:21137"/>
        <label>2</label>
    </ligand>
</feature>
<dbReference type="SMR" id="A7NJ88"/>
<protein>
    <submittedName>
        <fullName evidence="2">Fe-S-cluster-containing hydrogenase components 1-like protein</fullName>
    </submittedName>
</protein>
<dbReference type="PDB" id="6LOE">
    <property type="method" value="EM"/>
    <property type="resolution" value="3.50 A"/>
    <property type="chains" value="B=78-1010"/>
</dbReference>
<feature type="binding site" evidence="5">
    <location>
        <position position="929"/>
    </location>
    <ligand>
        <name>heme c</name>
        <dbReference type="ChEBI" id="CHEBI:61717"/>
        <label>2</label>
    </ligand>
</feature>
<dbReference type="eggNOG" id="COG0243">
    <property type="taxonomic scope" value="Bacteria"/>
</dbReference>
<feature type="binding site" evidence="4 5">
    <location>
        <position position="866"/>
    </location>
    <ligand>
        <name>[4Fe-4S] cluster</name>
        <dbReference type="ChEBI" id="CHEBI:49883"/>
        <label>3</label>
    </ligand>
</feature>
<evidence type="ECO:0007829" key="5">
    <source>
        <dbReference type="PDB" id="6LOE"/>
    </source>
</evidence>
<reference evidence="2 3" key="1">
    <citation type="submission" date="2007-08" db="EMBL/GenBank/DDBJ databases">
        <title>Complete sequence of Roseiflexus castenholzii DSM 13941.</title>
        <authorList>
            <consortium name="US DOE Joint Genome Institute"/>
            <person name="Copeland A."/>
            <person name="Lucas S."/>
            <person name="Lapidus A."/>
            <person name="Barry K."/>
            <person name="Glavina del Rio T."/>
            <person name="Dalin E."/>
            <person name="Tice H."/>
            <person name="Pitluck S."/>
            <person name="Thompson L.S."/>
            <person name="Brettin T."/>
            <person name="Bruce D."/>
            <person name="Detter J.C."/>
            <person name="Han C."/>
            <person name="Tapia R."/>
            <person name="Schmutz J."/>
            <person name="Larimer F."/>
            <person name="Land M."/>
            <person name="Hauser L."/>
            <person name="Kyrpides N."/>
            <person name="Mikhailova N."/>
            <person name="Bryant D.A."/>
            <person name="Hanada S."/>
            <person name="Tsukatani Y."/>
            <person name="Richardson P."/>
        </authorList>
    </citation>
    <scope>NUCLEOTIDE SEQUENCE [LARGE SCALE GENOMIC DNA]</scope>
    <source>
        <strain evidence="3">DSM 13941 / HLO8</strain>
    </source>
</reference>
<evidence type="ECO:0000259" key="1">
    <source>
        <dbReference type="PROSITE" id="PS51379"/>
    </source>
</evidence>
<dbReference type="Pfam" id="PF01568">
    <property type="entry name" value="Molydop_binding"/>
    <property type="match status" value="1"/>
</dbReference>
<feature type="binding site" evidence="4 5">
    <location>
        <position position="952"/>
    </location>
    <ligand>
        <name>[4Fe-4S] cluster</name>
        <dbReference type="ChEBI" id="CHEBI:49883"/>
        <label>1</label>
    </ligand>
</feature>
<keyword evidence="4 5" id="KW-0408">Iron</keyword>
<dbReference type="PANTHER" id="PTHR42783:SF3">
    <property type="entry name" value="GLUTAMATE SYNTHASE [NADPH] SMALL CHAIN-RELATED"/>
    <property type="match status" value="1"/>
</dbReference>
<feature type="binding site" evidence="5">
    <location>
        <position position="856"/>
    </location>
    <ligand>
        <name>[3Fe-4S] cluster</name>
        <dbReference type="ChEBI" id="CHEBI:21137"/>
        <label>1</label>
    </ligand>
</feature>
<feature type="binding site" evidence="4">
    <location>
        <position position="857"/>
    </location>
    <ligand>
        <name>[3Fe-4S] cluster</name>
        <dbReference type="ChEBI" id="CHEBI:21137"/>
        <label>2</label>
    </ligand>
</feature>
<dbReference type="InterPro" id="IPR009010">
    <property type="entry name" value="Asp_de-COase-like_dom_sf"/>
</dbReference>
<dbReference type="PROSITE" id="PS51318">
    <property type="entry name" value="TAT"/>
    <property type="match status" value="1"/>
</dbReference>
<dbReference type="EMDB" id="EMD-0936"/>
<dbReference type="KEGG" id="rca:Rcas_1463"/>
<dbReference type="NCBIfam" id="TIGR04519">
    <property type="entry name" value="MoCo_extend_TAT"/>
    <property type="match status" value="1"/>
</dbReference>
<keyword evidence="4 5" id="KW-0349">Heme</keyword>
<feature type="binding site" evidence="4">
    <location>
        <position position="856"/>
    </location>
    <ligand>
        <name>[3Fe-4S] cluster</name>
        <dbReference type="ChEBI" id="CHEBI:21137"/>
        <label>2</label>
    </ligand>
</feature>
<dbReference type="PDB" id="6LOD">
    <property type="method" value="EM"/>
    <property type="resolution" value="3.20 A"/>
    <property type="chains" value="B=78-1010"/>
</dbReference>
<dbReference type="CDD" id="cd10551">
    <property type="entry name" value="PsrB"/>
    <property type="match status" value="1"/>
</dbReference>
<feature type="binding site" evidence="5">
    <location>
        <position position="859"/>
    </location>
    <ligand>
        <name>[3Fe-4S] cluster</name>
        <dbReference type="ChEBI" id="CHEBI:21137"/>
        <label>1</label>
    </ligand>
</feature>
<dbReference type="Gene3D" id="3.40.50.740">
    <property type="match status" value="1"/>
</dbReference>
<evidence type="ECO:0007829" key="4">
    <source>
        <dbReference type="PDB" id="6LOD"/>
    </source>
</evidence>
<feature type="binding site" evidence="5">
    <location>
        <position position="861"/>
    </location>
    <ligand>
        <name>[3Fe-4S] cluster</name>
        <dbReference type="ChEBI" id="CHEBI:21137"/>
        <label>1</label>
    </ligand>
</feature>
<dbReference type="EMDB" id="EMD-0937"/>
<feature type="binding site" evidence="5">
    <location>
        <position position="857"/>
    </location>
    <ligand>
        <name>[3Fe-4S] cluster</name>
        <dbReference type="ChEBI" id="CHEBI:21137"/>
        <label>1</label>
    </ligand>
</feature>
<evidence type="ECO:0000313" key="2">
    <source>
        <dbReference type="EMBL" id="ABU57558.1"/>
    </source>
</evidence>
<name>A7NJ88_ROSCS</name>
<gene>
    <name evidence="2" type="ordered locus">Rcas_1463</name>
</gene>
<dbReference type="AlphaFoldDB" id="A7NJ88"/>
<dbReference type="InterPro" id="IPR017896">
    <property type="entry name" value="4Fe4S_Fe-S-bd"/>
</dbReference>
<feature type="binding site" evidence="4 5">
    <location>
        <position position="827"/>
    </location>
    <ligand>
        <name>[4Fe-4S] cluster</name>
        <dbReference type="ChEBI" id="CHEBI:49883"/>
        <label>3</label>
    </ligand>
</feature>
<feature type="binding site" evidence="4 5">
    <location>
        <position position="775"/>
    </location>
    <ligand>
        <name>[4Fe-4S] cluster</name>
        <dbReference type="ChEBI" id="CHEBI:49883"/>
        <label>1</label>
    </ligand>
</feature>
<feature type="binding site" evidence="4 5">
    <location>
        <position position="769"/>
    </location>
    <ligand>
        <name>[4Fe-4S] cluster</name>
        <dbReference type="ChEBI" id="CHEBI:49883"/>
        <label>1</label>
    </ligand>
</feature>
<keyword evidence="4 5" id="KW-0002">3D-structure</keyword>
<keyword evidence="3" id="KW-1185">Reference proteome</keyword>
<feature type="binding site" evidence="4 5">
    <location>
        <position position="921"/>
    </location>
    <ligand>
        <name>[4Fe-4S] cluster</name>
        <dbReference type="ChEBI" id="CHEBI:49883"/>
        <label>2</label>
    </ligand>
</feature>
<dbReference type="STRING" id="383372.Rcas_1463"/>
<sequence>MTMSTTSQDLNALRARLAQAEGREFWRSLDELADTPAFNELLKREFPRGAAEWRDPASRRNFLKLMGASLALAGLSGCQFALKQPQEKIVPYVRQPEEIIHGRPLFFATAVTFAGFGVGLLVESHEGRPTKIEGNPDHPASLGSTDLITQAMILTMYDPDRSQAPTNAGQETTWDAFVAAATAAMQAQTAKQGAGLRVLSGSLTSPTLIAQKQQLLTQFPQAKWYEYEPVGRDNANAGARLAFGADVHTIYRLDTAKVIVGFDADFTAPSPTGVRMARQLADGRRIRKGTKEVNRLYLAESTPSITGLLADHRLPVRSSQIEHLVRALATLVGVPNVAAGAPLSDTEKKWVEAAAKDLQANRGACVVLVGESQPPVVHALGHAINAQLGNVGSTVVYTEPVEDDPSGGIAALSALTQEMNAGTVEVLLMIESNPVYNAPADIPFAEALAKVPLSMHVGLYRDETAQQSVWHINGAHFLEAWGDVRAFDGTTTIVQPLIAPLYNGKSAIEVLNVLLGKPQETGYQTLTAYWQTQDASGNFRVFWNTALHDGVITATQARSRQVTLQQGFADAAPPAPTQGLEIVFRPDPSLWDGAFANNAWLQETPKPYTKLTWDNVALMSVRTANALGLKNGDVVRLTYQGRSVDAPVWVQPGHADDSVTVHFGFGRTAAGRVGNNVGFNAYRLRTSATPWFGVGLEVAKVGENYKLASTQGHFLMEGRKKDLVRYGTLAEYVEDEKFLQVEKEEPISLIGEYEYNGYKWGMSIDLNVCNSCNACVVACQSENNIPVVGKDEVWLGREMHWIRIDQYYVGDEHTPNVYNMVMLCQQCEHAPCEIVCPVAATVHDAEGLNNMVYNRCVGTKYCSNNCPYKVRRFNFLQYQDVPYRSPIDASTENDSIPVLKMMRNPDVTVRARGVMEKCTFCVQRINEARIQARTENRRIADGEIMTACQQVCPTQAIVFGDLNDPQARVVDLKEQPLKYTSLDKLNTKPRVSYLAKIKNLNPDLAEEKTA</sequence>
<feature type="binding site" evidence="4 5">
    <location>
        <position position="918"/>
    </location>
    <ligand>
        <name>[4Fe-4S] cluster</name>
        <dbReference type="ChEBI" id="CHEBI:49883"/>
        <label>2</label>
    </ligand>
</feature>
<dbReference type="Proteomes" id="UP000000263">
    <property type="component" value="Chromosome"/>
</dbReference>
<dbReference type="CDD" id="cd02784">
    <property type="entry name" value="MopB_CT_PHLH"/>
    <property type="match status" value="1"/>
</dbReference>
<dbReference type="InterPro" id="IPR006311">
    <property type="entry name" value="TAT_signal"/>
</dbReference>
<dbReference type="PROSITE" id="PS51379">
    <property type="entry name" value="4FE4S_FER_2"/>
    <property type="match status" value="1"/>
</dbReference>
<dbReference type="Gene3D" id="2.40.40.20">
    <property type="match status" value="1"/>
</dbReference>
<feature type="binding site" evidence="4 5">
    <location>
        <position position="779"/>
    </location>
    <ligand>
        <name>[4Fe-4S] cluster</name>
        <dbReference type="ChEBI" id="CHEBI:49883"/>
        <label>2</label>
    </ligand>
</feature>
<accession>A7NJ88</accession>
<dbReference type="GO" id="GO:0016491">
    <property type="term" value="F:oxidoreductase activity"/>
    <property type="evidence" value="ECO:0007669"/>
    <property type="project" value="InterPro"/>
</dbReference>
<keyword evidence="4 5" id="KW-0479">Metal-binding</keyword>
<dbReference type="EMBL" id="CP000804">
    <property type="protein sequence ID" value="ABU57558.1"/>
    <property type="molecule type" value="Genomic_DNA"/>
</dbReference>
<feature type="binding site" evidence="4">
    <location>
        <position position="929"/>
    </location>
    <ligand>
        <name>heme c</name>
        <dbReference type="ChEBI" id="CHEBI:61717"/>
        <label>1</label>
    </ligand>
</feature>
<dbReference type="GO" id="GO:0043546">
    <property type="term" value="F:molybdopterin cofactor binding"/>
    <property type="evidence" value="ECO:0007669"/>
    <property type="project" value="InterPro"/>
</dbReference>
<organism evidence="2 3">
    <name type="scientific">Roseiflexus castenholzii (strain DSM 13941 / HLO8)</name>
    <dbReference type="NCBI Taxonomy" id="383372"/>
    <lineage>
        <taxon>Bacteria</taxon>
        <taxon>Bacillati</taxon>
        <taxon>Chloroflexota</taxon>
        <taxon>Chloroflexia</taxon>
        <taxon>Chloroflexales</taxon>
        <taxon>Roseiflexineae</taxon>
        <taxon>Roseiflexaceae</taxon>
        <taxon>Roseiflexus</taxon>
    </lineage>
</organism>
<keyword evidence="4 5" id="KW-0004">4Fe-4S</keyword>
<feature type="binding site" evidence="5">
    <location>
        <position position="933"/>
    </location>
    <ligand>
        <name>heme c</name>
        <dbReference type="ChEBI" id="CHEBI:61717"/>
        <label>2</label>
    </ligand>
</feature>